<feature type="domain" description="Lsr2 dimerization" evidence="2">
    <location>
        <begin position="1"/>
        <end position="57"/>
    </location>
</feature>
<name>A0ABY4L3M1_THEAE</name>
<evidence type="ECO:0000256" key="1">
    <source>
        <dbReference type="ARBA" id="ARBA00023125"/>
    </source>
</evidence>
<dbReference type="InterPro" id="IPR042261">
    <property type="entry name" value="Lsr2-like_dimerization"/>
</dbReference>
<accession>A0ABY4L3M1</accession>
<dbReference type="EMBL" id="CP051627">
    <property type="protein sequence ID" value="UPT20657.1"/>
    <property type="molecule type" value="Genomic_DNA"/>
</dbReference>
<dbReference type="InterPro" id="IPR036625">
    <property type="entry name" value="E3-bd_dom_sf"/>
</dbReference>
<dbReference type="RefSeq" id="WP_248592937.1">
    <property type="nucleotide sequence ID" value="NZ_BAABEB010000012.1"/>
</dbReference>
<dbReference type="Pfam" id="PF11774">
    <property type="entry name" value="Lsr2"/>
    <property type="match status" value="1"/>
</dbReference>
<proteinExistence type="predicted"/>
<dbReference type="Gene3D" id="4.10.320.10">
    <property type="entry name" value="E3-binding domain"/>
    <property type="match status" value="1"/>
</dbReference>
<dbReference type="InterPro" id="IPR055370">
    <property type="entry name" value="Lsr2_DNA-bd"/>
</dbReference>
<keyword evidence="1" id="KW-0238">DNA-binding</keyword>
<keyword evidence="5" id="KW-1185">Reference proteome</keyword>
<gene>
    <name evidence="4" type="ORF">FOF52_06495</name>
</gene>
<dbReference type="Pfam" id="PF23359">
    <property type="entry name" value="Lsr2_DNA-bd"/>
    <property type="match status" value="1"/>
</dbReference>
<evidence type="ECO:0000259" key="2">
    <source>
        <dbReference type="Pfam" id="PF11774"/>
    </source>
</evidence>
<reference evidence="4 5" key="1">
    <citation type="submission" date="2020-04" db="EMBL/GenBank/DDBJ databases">
        <title>Thermobifida alba genome sequencing and assembly.</title>
        <authorList>
            <person name="Luzics S."/>
            <person name="Horvath B."/>
            <person name="Nagy I."/>
            <person name="Toth A."/>
            <person name="Nagy I."/>
            <person name="Kukolya J."/>
        </authorList>
    </citation>
    <scope>NUCLEOTIDE SEQUENCE [LARGE SCALE GENOMIC DNA]</scope>
    <source>
        <strain evidence="4 5">DSM 43795</strain>
    </source>
</reference>
<dbReference type="Gene3D" id="3.30.60.230">
    <property type="entry name" value="Lsr2, dimerization domain"/>
    <property type="match status" value="1"/>
</dbReference>
<evidence type="ECO:0000313" key="5">
    <source>
        <dbReference type="Proteomes" id="UP000832041"/>
    </source>
</evidence>
<evidence type="ECO:0000313" key="4">
    <source>
        <dbReference type="EMBL" id="UPT20657.1"/>
    </source>
</evidence>
<sequence>MAQKVQVLLIDDIDGGQAEQTVSFSLDGSVYEIDLNNANAARLREALAPFVTAARKAPVRRSAALTAKSLPHKDRTARIRAWAKAHGKQVNDRGRLPQEIIDAYHAAQG</sequence>
<feature type="domain" description="Lsr2 DNA-binding" evidence="3">
    <location>
        <begin position="73"/>
        <end position="107"/>
    </location>
</feature>
<dbReference type="InterPro" id="IPR024412">
    <property type="entry name" value="Lsr2_dim_dom"/>
</dbReference>
<dbReference type="Proteomes" id="UP000832041">
    <property type="component" value="Chromosome"/>
</dbReference>
<protein>
    <submittedName>
        <fullName evidence="4">Lsr2 family protein</fullName>
    </submittedName>
</protein>
<evidence type="ECO:0000259" key="3">
    <source>
        <dbReference type="Pfam" id="PF23359"/>
    </source>
</evidence>
<organism evidence="4 5">
    <name type="scientific">Thermobifida alba</name>
    <name type="common">Thermomonospora alba</name>
    <dbReference type="NCBI Taxonomy" id="53522"/>
    <lineage>
        <taxon>Bacteria</taxon>
        <taxon>Bacillati</taxon>
        <taxon>Actinomycetota</taxon>
        <taxon>Actinomycetes</taxon>
        <taxon>Streptosporangiales</taxon>
        <taxon>Nocardiopsidaceae</taxon>
        <taxon>Thermobifida</taxon>
    </lineage>
</organism>